<feature type="transmembrane region" description="Helical" evidence="5">
    <location>
        <begin position="104"/>
        <end position="128"/>
    </location>
</feature>
<evidence type="ECO:0000256" key="2">
    <source>
        <dbReference type="ARBA" id="ARBA00022692"/>
    </source>
</evidence>
<reference evidence="6 7" key="1">
    <citation type="submission" date="2022-01" db="EMBL/GenBank/DDBJ databases">
        <title>A chromosomal length assembly of Cordylochernes scorpioides.</title>
        <authorList>
            <person name="Zeh D."/>
            <person name="Zeh J."/>
        </authorList>
    </citation>
    <scope>NUCLEOTIDE SEQUENCE [LARGE SCALE GENOMIC DNA]</scope>
    <source>
        <strain evidence="6">IN4F17</strain>
        <tissue evidence="6">Whole Body</tissue>
    </source>
</reference>
<evidence type="ECO:0000313" key="6">
    <source>
        <dbReference type="EMBL" id="UYV81794.1"/>
    </source>
</evidence>
<proteinExistence type="predicted"/>
<dbReference type="Proteomes" id="UP001235939">
    <property type="component" value="Chromosome 20"/>
</dbReference>
<name>A0ABY6LKR5_9ARAC</name>
<comment type="subcellular location">
    <subcellularLocation>
        <location evidence="1">Membrane</location>
        <topology evidence="1">Multi-pass membrane protein</topology>
    </subcellularLocation>
</comment>
<gene>
    <name evidence="6" type="ORF">LAZ67_20002413</name>
</gene>
<evidence type="ECO:0000256" key="5">
    <source>
        <dbReference type="SAM" id="Phobius"/>
    </source>
</evidence>
<keyword evidence="4 5" id="KW-0472">Membrane</keyword>
<feature type="transmembrane region" description="Helical" evidence="5">
    <location>
        <begin position="134"/>
        <end position="156"/>
    </location>
</feature>
<evidence type="ECO:0000256" key="3">
    <source>
        <dbReference type="ARBA" id="ARBA00022989"/>
    </source>
</evidence>
<evidence type="ECO:0000313" key="7">
    <source>
        <dbReference type="Proteomes" id="UP001235939"/>
    </source>
</evidence>
<dbReference type="EMBL" id="CP092882">
    <property type="protein sequence ID" value="UYV81794.1"/>
    <property type="molecule type" value="Genomic_DNA"/>
</dbReference>
<keyword evidence="2 5" id="KW-0812">Transmembrane</keyword>
<dbReference type="InterPro" id="IPR019184">
    <property type="entry name" value="Uncharacterised_TM-17"/>
</dbReference>
<sequence>MKKISQLKEDIHRSHLKISLAIVLVLKTDDLSSLPYQMSLYFGGCYSAFFSTFELLLLVFKYCALPYPVGYLFSEVVLLIFLAFLEYFRLFLGKKGNLTERRLAVGISLTLSVPALVGGLYFLLWQTYVLRVEILILALHLLFLSCQSLFGLFLLLQLSQ</sequence>
<accession>A0ABY6LKR5</accession>
<protein>
    <submittedName>
        <fullName evidence="6">TMEM216</fullName>
    </submittedName>
</protein>
<evidence type="ECO:0000256" key="4">
    <source>
        <dbReference type="ARBA" id="ARBA00023136"/>
    </source>
</evidence>
<dbReference type="PANTHER" id="PTHR13531">
    <property type="entry name" value="GEO07735P1-RELATED-RELATED"/>
    <property type="match status" value="1"/>
</dbReference>
<organism evidence="6 7">
    <name type="scientific">Cordylochernes scorpioides</name>
    <dbReference type="NCBI Taxonomy" id="51811"/>
    <lineage>
        <taxon>Eukaryota</taxon>
        <taxon>Metazoa</taxon>
        <taxon>Ecdysozoa</taxon>
        <taxon>Arthropoda</taxon>
        <taxon>Chelicerata</taxon>
        <taxon>Arachnida</taxon>
        <taxon>Pseudoscorpiones</taxon>
        <taxon>Cheliferoidea</taxon>
        <taxon>Chernetidae</taxon>
        <taxon>Cordylochernes</taxon>
    </lineage>
</organism>
<feature type="transmembrane region" description="Helical" evidence="5">
    <location>
        <begin position="40"/>
        <end position="60"/>
    </location>
</feature>
<dbReference type="PANTHER" id="PTHR13531:SF0">
    <property type="entry name" value="GEO07735P1-RELATED"/>
    <property type="match status" value="1"/>
</dbReference>
<keyword evidence="3 5" id="KW-1133">Transmembrane helix</keyword>
<dbReference type="Pfam" id="PF09799">
    <property type="entry name" value="Transmemb_17"/>
    <property type="match status" value="1"/>
</dbReference>
<feature type="transmembrane region" description="Helical" evidence="5">
    <location>
        <begin position="72"/>
        <end position="92"/>
    </location>
</feature>
<keyword evidence="7" id="KW-1185">Reference proteome</keyword>
<evidence type="ECO:0000256" key="1">
    <source>
        <dbReference type="ARBA" id="ARBA00004141"/>
    </source>
</evidence>